<name>A0A2W2C0M6_9ACTN</name>
<evidence type="ECO:0000313" key="6">
    <source>
        <dbReference type="Proteomes" id="UP000248764"/>
    </source>
</evidence>
<dbReference type="SMART" id="SM00822">
    <property type="entry name" value="PKS_KR"/>
    <property type="match status" value="1"/>
</dbReference>
<proteinExistence type="inferred from homology"/>
<evidence type="ECO:0000256" key="1">
    <source>
        <dbReference type="ARBA" id="ARBA00006484"/>
    </source>
</evidence>
<dbReference type="Pfam" id="PF13561">
    <property type="entry name" value="adh_short_C2"/>
    <property type="match status" value="1"/>
</dbReference>
<dbReference type="Gene3D" id="3.40.50.720">
    <property type="entry name" value="NAD(P)-binding Rossmann-like Domain"/>
    <property type="match status" value="1"/>
</dbReference>
<evidence type="ECO:0000259" key="4">
    <source>
        <dbReference type="SMART" id="SM00822"/>
    </source>
</evidence>
<comment type="similarity">
    <text evidence="1">Belongs to the short-chain dehydrogenases/reductases (SDR) family.</text>
</comment>
<dbReference type="GO" id="GO:0016491">
    <property type="term" value="F:oxidoreductase activity"/>
    <property type="evidence" value="ECO:0007669"/>
    <property type="project" value="UniProtKB-KW"/>
</dbReference>
<evidence type="ECO:0000256" key="2">
    <source>
        <dbReference type="ARBA" id="ARBA00023002"/>
    </source>
</evidence>
<dbReference type="FunFam" id="3.40.50.720:FF:000084">
    <property type="entry name" value="Short-chain dehydrogenase reductase"/>
    <property type="match status" value="1"/>
</dbReference>
<keyword evidence="2" id="KW-0560">Oxidoreductase</keyword>
<comment type="caution">
    <text evidence="5">The sequence shown here is derived from an EMBL/GenBank/DDBJ whole genome shotgun (WGS) entry which is preliminary data.</text>
</comment>
<dbReference type="SUPFAM" id="SSF51735">
    <property type="entry name" value="NAD(P)-binding Rossmann-fold domains"/>
    <property type="match status" value="1"/>
</dbReference>
<dbReference type="InterPro" id="IPR020904">
    <property type="entry name" value="Sc_DH/Rdtase_CS"/>
</dbReference>
<keyword evidence="3" id="KW-0520">NAD</keyword>
<dbReference type="Proteomes" id="UP000248764">
    <property type="component" value="Unassembled WGS sequence"/>
</dbReference>
<organism evidence="5 6">
    <name type="scientific">Jiangella anatolica</name>
    <dbReference type="NCBI Taxonomy" id="2670374"/>
    <lineage>
        <taxon>Bacteria</taxon>
        <taxon>Bacillati</taxon>
        <taxon>Actinomycetota</taxon>
        <taxon>Actinomycetes</taxon>
        <taxon>Jiangellales</taxon>
        <taxon>Jiangellaceae</taxon>
        <taxon>Jiangella</taxon>
    </lineage>
</organism>
<accession>A0A2W2C0M6</accession>
<dbReference type="PANTHER" id="PTHR24321:SF8">
    <property type="entry name" value="ESTRADIOL 17-BETA-DEHYDROGENASE 8-RELATED"/>
    <property type="match status" value="1"/>
</dbReference>
<dbReference type="AlphaFoldDB" id="A0A2W2C0M6"/>
<dbReference type="PRINTS" id="PR00080">
    <property type="entry name" value="SDRFAMILY"/>
</dbReference>
<dbReference type="EMBL" id="POTW01000003">
    <property type="protein sequence ID" value="PZF86274.1"/>
    <property type="molecule type" value="Genomic_DNA"/>
</dbReference>
<feature type="domain" description="Ketoreductase" evidence="4">
    <location>
        <begin position="7"/>
        <end position="185"/>
    </location>
</feature>
<evidence type="ECO:0000256" key="3">
    <source>
        <dbReference type="ARBA" id="ARBA00023027"/>
    </source>
</evidence>
<dbReference type="PANTHER" id="PTHR24321">
    <property type="entry name" value="DEHYDROGENASES, SHORT CHAIN"/>
    <property type="match status" value="1"/>
</dbReference>
<dbReference type="InterPro" id="IPR057326">
    <property type="entry name" value="KR_dom"/>
</dbReference>
<protein>
    <submittedName>
        <fullName evidence="5">Short-chain dehydrogenase</fullName>
    </submittedName>
</protein>
<dbReference type="PROSITE" id="PS00061">
    <property type="entry name" value="ADH_SHORT"/>
    <property type="match status" value="1"/>
</dbReference>
<reference evidence="5 6" key="1">
    <citation type="submission" date="2018-01" db="EMBL/GenBank/DDBJ databases">
        <title>Draft genome sequence of Jiangella sp. GTF31.</title>
        <authorList>
            <person name="Sahin N."/>
            <person name="Ay H."/>
            <person name="Saygin H."/>
        </authorList>
    </citation>
    <scope>NUCLEOTIDE SEQUENCE [LARGE SCALE GENOMIC DNA]</scope>
    <source>
        <strain evidence="5 6">GTF31</strain>
    </source>
</reference>
<gene>
    <name evidence="5" type="ORF">C1I92_01925</name>
</gene>
<sequence>MSEFEDVVAVVTGGSSGIGLAAVELLAERGARVVFCGIEPSEVNAAEERLAALGHRVAGVAADVTSEQDMHDLMARAAEWFGTVDVLVASAGVQTYGAVADTAVGLWDRTLDTNLKGAFLAAKAAIPRLRTRGGAIVLVSSVQATIAQTTVAAYTSSKAGLNALARSIAVDEAPYGIRANAVCPGSVDTPMLRASAAGHSDGTPEAIDAVLGRWGRMHPLGRVARPREVAEAIAFLASDRASFITGTELRVDGGLLATTSVALD</sequence>
<dbReference type="RefSeq" id="WP_111252966.1">
    <property type="nucleotide sequence ID" value="NZ_POTW01000003.1"/>
</dbReference>
<evidence type="ECO:0000313" key="5">
    <source>
        <dbReference type="EMBL" id="PZF86274.1"/>
    </source>
</evidence>
<dbReference type="PRINTS" id="PR00081">
    <property type="entry name" value="GDHRDH"/>
</dbReference>
<dbReference type="InterPro" id="IPR002347">
    <property type="entry name" value="SDR_fam"/>
</dbReference>
<dbReference type="CDD" id="cd05233">
    <property type="entry name" value="SDR_c"/>
    <property type="match status" value="1"/>
</dbReference>
<dbReference type="InterPro" id="IPR036291">
    <property type="entry name" value="NAD(P)-bd_dom_sf"/>
</dbReference>
<keyword evidence="6" id="KW-1185">Reference proteome</keyword>